<gene>
    <name evidence="6" type="ORF">JGI23_01690</name>
</gene>
<evidence type="ECO:0000256" key="4">
    <source>
        <dbReference type="RuleBase" id="RU362118"/>
    </source>
</evidence>
<feature type="region of interest" description="Disordered" evidence="5">
    <location>
        <begin position="1"/>
        <end position="44"/>
    </location>
</feature>
<dbReference type="GO" id="GO:0030170">
    <property type="term" value="F:pyridoxal phosphate binding"/>
    <property type="evidence" value="ECO:0007669"/>
    <property type="project" value="InterPro"/>
</dbReference>
<dbReference type="InterPro" id="IPR015421">
    <property type="entry name" value="PyrdxlP-dep_Trfase_major"/>
</dbReference>
<sequence length="482" mass="53861">MVKKQNGSASSVREKSPKSMENGTMSSAREKSPSKKVQGFKSSKVQGKKLNNESKYSMETHLIYGRSFTPKWEYSHHVVPPISASATFRLESAQRGALGFLQFAHTINNEEVELKAPIYIYDRLGEPNKEMLEEYLAYAELGESAVTFASGMGAISAVLGILTKTGDEIIAHKLLYGCTYELLTYWYPKYQITTKFVDLRDLSNLKKAITPKTRVVYFETPVNPTLELIDIAGVAEIVKEENKKRKPNERIYVVVDNTFATPFCQRPLTLGADFVVHSLTKNIGGFGTDMGGVVIGPKWSRDQLLLYRKDFGGVLGTKSAWTILVYGLPTLALRVRQQEKTAMEVARFLCSHPKIQYVSYPGLHTFPQYELAKRQMVDYEGNFAPGTLIYFIVKDDSPEGRRKKAEKLINYLAKNAYTITLAVSLGNIRTLIEHPGSMTHATIPAEEQLKKKGIDPGGIRLSIGLEKVDDIILDLSEGLARI</sequence>
<reference evidence="7" key="1">
    <citation type="submission" date="2015-11" db="EMBL/GenBank/DDBJ databases">
        <authorList>
            <person name="Varghese N."/>
        </authorList>
    </citation>
    <scope>NUCLEOTIDE SEQUENCE [LARGE SCALE GENOMIC DNA]</scope>
    <source>
        <strain evidence="7">JGI-23</strain>
    </source>
</reference>
<evidence type="ECO:0000313" key="7">
    <source>
        <dbReference type="Proteomes" id="UP000199197"/>
    </source>
</evidence>
<evidence type="ECO:0000256" key="1">
    <source>
        <dbReference type="ARBA" id="ARBA00001933"/>
    </source>
</evidence>
<dbReference type="PANTHER" id="PTHR11808:SF80">
    <property type="entry name" value="CYSTATHIONINE GAMMA-LYASE"/>
    <property type="match status" value="1"/>
</dbReference>
<dbReference type="Pfam" id="PF01053">
    <property type="entry name" value="Cys_Met_Meta_PP"/>
    <property type="match status" value="1"/>
</dbReference>
<dbReference type="GO" id="GO:0019346">
    <property type="term" value="P:transsulfuration"/>
    <property type="evidence" value="ECO:0007669"/>
    <property type="project" value="InterPro"/>
</dbReference>
<feature type="compositionally biased region" description="Polar residues" evidence="5">
    <location>
        <begin position="1"/>
        <end position="11"/>
    </location>
</feature>
<dbReference type="InterPro" id="IPR015422">
    <property type="entry name" value="PyrdxlP-dep_Trfase_small"/>
</dbReference>
<accession>A0A0N7MYI1</accession>
<dbReference type="FunFam" id="3.40.640.10:FF:000046">
    <property type="entry name" value="Cystathionine gamma-lyase"/>
    <property type="match status" value="1"/>
</dbReference>
<dbReference type="Proteomes" id="UP000199197">
    <property type="component" value="Unassembled WGS sequence"/>
</dbReference>
<dbReference type="EMBL" id="CZVW01000022">
    <property type="protein sequence ID" value="CUT04307.1"/>
    <property type="molecule type" value="Genomic_DNA"/>
</dbReference>
<feature type="modified residue" description="N6-(pyridoxal phosphate)lysine" evidence="3">
    <location>
        <position position="281"/>
    </location>
</feature>
<evidence type="ECO:0000313" key="6">
    <source>
        <dbReference type="EMBL" id="CUT04307.1"/>
    </source>
</evidence>
<dbReference type="AlphaFoldDB" id="A0A0N7MYI1"/>
<protein>
    <submittedName>
        <fullName evidence="6">Methionine-gamma-lyase</fullName>
    </submittedName>
</protein>
<dbReference type="Gene3D" id="3.90.1150.10">
    <property type="entry name" value="Aspartate Aminotransferase, domain 1"/>
    <property type="match status" value="1"/>
</dbReference>
<dbReference type="PANTHER" id="PTHR11808">
    <property type="entry name" value="TRANS-SULFURATION ENZYME FAMILY MEMBER"/>
    <property type="match status" value="1"/>
</dbReference>
<keyword evidence="7" id="KW-1185">Reference proteome</keyword>
<dbReference type="InterPro" id="IPR015424">
    <property type="entry name" value="PyrdxlP-dep_Trfase"/>
</dbReference>
<name>A0A0N7MYI1_9BACT</name>
<dbReference type="SUPFAM" id="SSF53383">
    <property type="entry name" value="PLP-dependent transferases"/>
    <property type="match status" value="1"/>
</dbReference>
<keyword evidence="6" id="KW-0456">Lyase</keyword>
<dbReference type="PIRSF" id="PIRSF001434">
    <property type="entry name" value="CGS"/>
    <property type="match status" value="1"/>
</dbReference>
<organism evidence="6 7">
    <name type="scientific">Candidatus Chryseopegocella kryptomonas</name>
    <dbReference type="NCBI Taxonomy" id="1633643"/>
    <lineage>
        <taxon>Bacteria</taxon>
        <taxon>Pseudomonadati</taxon>
        <taxon>Candidatus Kryptoniota</taxon>
        <taxon>Candidatus Chryseopegocella</taxon>
    </lineage>
</organism>
<dbReference type="GO" id="GO:0005737">
    <property type="term" value="C:cytoplasm"/>
    <property type="evidence" value="ECO:0007669"/>
    <property type="project" value="TreeGrafter"/>
</dbReference>
<comment type="similarity">
    <text evidence="4">Belongs to the trans-sulfuration enzymes family.</text>
</comment>
<dbReference type="RefSeq" id="WP_234697282.1">
    <property type="nucleotide sequence ID" value="NZ_CZVW01000022.1"/>
</dbReference>
<evidence type="ECO:0000256" key="2">
    <source>
        <dbReference type="ARBA" id="ARBA00022898"/>
    </source>
</evidence>
<evidence type="ECO:0000256" key="3">
    <source>
        <dbReference type="PIRSR" id="PIRSR001434-2"/>
    </source>
</evidence>
<dbReference type="Gene3D" id="3.40.640.10">
    <property type="entry name" value="Type I PLP-dependent aspartate aminotransferase-like (Major domain)"/>
    <property type="match status" value="1"/>
</dbReference>
<proteinExistence type="inferred from homology"/>
<dbReference type="CDD" id="cd00614">
    <property type="entry name" value="CGS_like"/>
    <property type="match status" value="1"/>
</dbReference>
<dbReference type="InterPro" id="IPR000277">
    <property type="entry name" value="Cys/Met-Metab_PyrdxlP-dep_enz"/>
</dbReference>
<comment type="cofactor">
    <cofactor evidence="1 4">
        <name>pyridoxal 5'-phosphate</name>
        <dbReference type="ChEBI" id="CHEBI:597326"/>
    </cofactor>
</comment>
<evidence type="ECO:0000256" key="5">
    <source>
        <dbReference type="SAM" id="MobiDB-lite"/>
    </source>
</evidence>
<dbReference type="GO" id="GO:0016846">
    <property type="term" value="F:carbon-sulfur lyase activity"/>
    <property type="evidence" value="ECO:0007669"/>
    <property type="project" value="TreeGrafter"/>
</dbReference>
<keyword evidence="2 3" id="KW-0663">Pyridoxal phosphate</keyword>